<comment type="caution">
    <text evidence="1">The sequence shown here is derived from an EMBL/GenBank/DDBJ whole genome shotgun (WGS) entry which is preliminary data.</text>
</comment>
<evidence type="ECO:0008006" key="3">
    <source>
        <dbReference type="Google" id="ProtNLM"/>
    </source>
</evidence>
<evidence type="ECO:0000313" key="2">
    <source>
        <dbReference type="Proteomes" id="UP001165498"/>
    </source>
</evidence>
<dbReference type="RefSeq" id="WP_255915526.1">
    <property type="nucleotide sequence ID" value="NZ_JANFQO010000016.1"/>
</dbReference>
<evidence type="ECO:0000313" key="1">
    <source>
        <dbReference type="EMBL" id="MCQ4166336.1"/>
    </source>
</evidence>
<protein>
    <recommendedName>
        <fullName evidence="3">Minor tail protein</fullName>
    </recommendedName>
</protein>
<gene>
    <name evidence="1" type="ORF">NM961_16580</name>
</gene>
<organism evidence="1 2">
    <name type="scientific">Tahibacter harae</name>
    <dbReference type="NCBI Taxonomy" id="2963937"/>
    <lineage>
        <taxon>Bacteria</taxon>
        <taxon>Pseudomonadati</taxon>
        <taxon>Pseudomonadota</taxon>
        <taxon>Gammaproteobacteria</taxon>
        <taxon>Lysobacterales</taxon>
        <taxon>Rhodanobacteraceae</taxon>
        <taxon>Tahibacter</taxon>
    </lineage>
</organism>
<dbReference type="Proteomes" id="UP001165498">
    <property type="component" value="Unassembled WGS sequence"/>
</dbReference>
<keyword evidence="2" id="KW-1185">Reference proteome</keyword>
<reference evidence="1" key="1">
    <citation type="submission" date="2022-07" db="EMBL/GenBank/DDBJ databases">
        <title>Tahibacter sp., a new gammaproteobacterium isolated from the silt sample collected at pig farm.</title>
        <authorList>
            <person name="Chen H."/>
        </authorList>
    </citation>
    <scope>NUCLEOTIDE SEQUENCE</scope>
    <source>
        <strain evidence="1">P2K</strain>
    </source>
</reference>
<dbReference type="EMBL" id="JANFQO010000016">
    <property type="protein sequence ID" value="MCQ4166336.1"/>
    <property type="molecule type" value="Genomic_DNA"/>
</dbReference>
<accession>A0ABT1QVL5</accession>
<sequence>MAKLRLILLNKSGTPGNMVVYQRSDKDTLMPLAWLSQPTWPGAMVQMDWDDRDWAFVWAGVSHIQPGTVFLAAQVTPATPTEGNQIEFLAGPGGMYEFANQKNGAIPEYFVLIETPSVPLNSVSVGLGMNGKATFAALARPNRRTLFGARTSYWVTFGDIAEGEFLFDVPTLPSARVEFPPGVTTMVAQLNADFSWTISQPSLAEAEADADPAAS</sequence>
<name>A0ABT1QVL5_9GAMM</name>
<proteinExistence type="predicted"/>